<dbReference type="InterPro" id="IPR036650">
    <property type="entry name" value="CAT_RNA-bd_dom_sf"/>
</dbReference>
<dbReference type="NCBIfam" id="NF046042">
    <property type="entry name" value="LicT"/>
    <property type="match status" value="1"/>
</dbReference>
<dbReference type="InterPro" id="IPR011608">
    <property type="entry name" value="PRD"/>
</dbReference>
<dbReference type="InterPro" id="IPR004341">
    <property type="entry name" value="CAT_RNA-bd_dom"/>
</dbReference>
<dbReference type="OrthoDB" id="9813552at2"/>
<accession>A0A1M7Z1F6</accession>
<protein>
    <submittedName>
        <fullName evidence="3">Transcription antiterminator LicT</fullName>
    </submittedName>
</protein>
<dbReference type="Pfam" id="PF00874">
    <property type="entry name" value="PRD"/>
    <property type="match status" value="2"/>
</dbReference>
<sequence>MLIEKVLNNNVVITRNENGQEVVIMGRGLGFRMTAGKPVDQRKIEKIFTIDNNNEVDNRYRELVEAIPHEILLVTEQIIASAGRLLEGQLHPGIRVSLADHIHCAIERCIQGKCVKNAMLWEIKKFYGSEFSVGADAIVKIKQASGIQLNEDEAGFIALHLVNAQLNDDMHNTMDVTRLIHDIVSLIKYDLRIEMDENTVSYQRLMTHLRFFAHRLIHSDTVKSDDDSLFVSVRQEYPESFACVGKIYLYVEKQLSHYMTKEEMMFLTIHVERVRREHQIG</sequence>
<feature type="domain" description="PRD" evidence="2">
    <location>
        <begin position="66"/>
        <end position="170"/>
    </location>
</feature>
<dbReference type="InterPro" id="IPR050661">
    <property type="entry name" value="BglG_antiterminators"/>
</dbReference>
<dbReference type="InterPro" id="IPR036634">
    <property type="entry name" value="PRD_sf"/>
</dbReference>
<evidence type="ECO:0000313" key="4">
    <source>
        <dbReference type="Proteomes" id="UP000184600"/>
    </source>
</evidence>
<reference evidence="4" key="1">
    <citation type="submission" date="2016-12" db="EMBL/GenBank/DDBJ databases">
        <authorList>
            <person name="Rodrigo-Torres L."/>
            <person name="Arahal R.D."/>
            <person name="Lucena T."/>
        </authorList>
    </citation>
    <scope>NUCLEOTIDE SEQUENCE [LARGE SCALE GENOMIC DNA]</scope>
</reference>
<dbReference type="Gene3D" id="1.10.1790.10">
    <property type="entry name" value="PRD domain"/>
    <property type="match status" value="2"/>
</dbReference>
<evidence type="ECO:0000259" key="2">
    <source>
        <dbReference type="PROSITE" id="PS51372"/>
    </source>
</evidence>
<keyword evidence="4" id="KW-1185">Reference proteome</keyword>
<dbReference type="STRING" id="1117707.VQ7734_04447"/>
<dbReference type="PROSITE" id="PS51372">
    <property type="entry name" value="PRD_2"/>
    <property type="match status" value="2"/>
</dbReference>
<dbReference type="PANTHER" id="PTHR30185:SF15">
    <property type="entry name" value="CRYPTIC BETA-GLUCOSIDE BGL OPERON ANTITERMINATOR"/>
    <property type="match status" value="1"/>
</dbReference>
<evidence type="ECO:0000313" key="3">
    <source>
        <dbReference type="EMBL" id="SHO58675.1"/>
    </source>
</evidence>
<evidence type="ECO:0000256" key="1">
    <source>
        <dbReference type="ARBA" id="ARBA00022737"/>
    </source>
</evidence>
<organism evidence="3 4">
    <name type="scientific">Vibrio quintilis</name>
    <dbReference type="NCBI Taxonomy" id="1117707"/>
    <lineage>
        <taxon>Bacteria</taxon>
        <taxon>Pseudomonadati</taxon>
        <taxon>Pseudomonadota</taxon>
        <taxon>Gammaproteobacteria</taxon>
        <taxon>Vibrionales</taxon>
        <taxon>Vibrionaceae</taxon>
        <taxon>Vibrio</taxon>
    </lineage>
</organism>
<feature type="domain" description="PRD" evidence="2">
    <location>
        <begin position="171"/>
        <end position="281"/>
    </location>
</feature>
<keyword evidence="1" id="KW-0677">Repeat</keyword>
<dbReference type="SUPFAM" id="SSF63520">
    <property type="entry name" value="PTS-regulatory domain, PRD"/>
    <property type="match status" value="2"/>
</dbReference>
<dbReference type="RefSeq" id="WP_073586114.1">
    <property type="nucleotide sequence ID" value="NZ_AP024898.1"/>
</dbReference>
<proteinExistence type="predicted"/>
<dbReference type="Proteomes" id="UP000184600">
    <property type="component" value="Unassembled WGS sequence"/>
</dbReference>
<dbReference type="GO" id="GO:0003723">
    <property type="term" value="F:RNA binding"/>
    <property type="evidence" value="ECO:0007669"/>
    <property type="project" value="InterPro"/>
</dbReference>
<dbReference type="EMBL" id="FRFG01000073">
    <property type="protein sequence ID" value="SHO58675.1"/>
    <property type="molecule type" value="Genomic_DNA"/>
</dbReference>
<dbReference type="SUPFAM" id="SSF50151">
    <property type="entry name" value="SacY-like RNA-binding domain"/>
    <property type="match status" value="1"/>
</dbReference>
<dbReference type="Gene3D" id="2.30.24.10">
    <property type="entry name" value="CAT RNA-binding domain"/>
    <property type="match status" value="1"/>
</dbReference>
<dbReference type="GO" id="GO:0006355">
    <property type="term" value="P:regulation of DNA-templated transcription"/>
    <property type="evidence" value="ECO:0007669"/>
    <property type="project" value="InterPro"/>
</dbReference>
<dbReference type="Pfam" id="PF03123">
    <property type="entry name" value="CAT_RBD"/>
    <property type="match status" value="1"/>
</dbReference>
<dbReference type="SMART" id="SM01061">
    <property type="entry name" value="CAT_RBD"/>
    <property type="match status" value="1"/>
</dbReference>
<dbReference type="AlphaFoldDB" id="A0A1M7Z1F6"/>
<gene>
    <name evidence="3" type="primary">licT_2</name>
    <name evidence="3" type="ORF">VQ7734_04447</name>
</gene>
<name>A0A1M7Z1F6_9VIBR</name>
<dbReference type="PANTHER" id="PTHR30185">
    <property type="entry name" value="CRYPTIC BETA-GLUCOSIDE BGL OPERON ANTITERMINATOR"/>
    <property type="match status" value="1"/>
</dbReference>